<evidence type="ECO:0000313" key="1">
    <source>
        <dbReference type="EMBL" id="AHJ98070.1"/>
    </source>
</evidence>
<dbReference type="STRING" id="1227739.Hsw_2475"/>
<gene>
    <name evidence="1" type="ORF">Hsw_2475</name>
</gene>
<accession>W8F8M9</accession>
<sequence>MLFWLVVAVVFLLPTFIQQNYELGTLLLLAGLVVAWHAYRKRNRFPDIEEIRLYNHILVDTLAQSIVVEHLHPYFRQQIAKTSTVAFGEVLEVRVRKSTIQPADEDYGEVYLLLTNNTRLYLAEVETMQTTRSIARVLQQVLGLPVEPEPKAWCQF</sequence>
<dbReference type="EMBL" id="CP007145">
    <property type="protein sequence ID" value="AHJ98070.1"/>
    <property type="molecule type" value="Genomic_DNA"/>
</dbReference>
<dbReference type="Proteomes" id="UP000019423">
    <property type="component" value="Chromosome"/>
</dbReference>
<keyword evidence="2" id="KW-1185">Reference proteome</keyword>
<reference evidence="1 2" key="1">
    <citation type="submission" date="2014-01" db="EMBL/GenBank/DDBJ databases">
        <title>Complete genome sequence of ionizing-radiation resistance bacterium Hymenobacter swuensis DY53.</title>
        <authorList>
            <person name="Jung J.-H."/>
            <person name="Jeong S.-W."/>
            <person name="Joe M.-H."/>
            <person name="Cho y.-j."/>
            <person name="Kim M.-K."/>
            <person name="Lim S.-Y."/>
        </authorList>
    </citation>
    <scope>NUCLEOTIDE SEQUENCE [LARGE SCALE GENOMIC DNA]</scope>
    <source>
        <strain evidence="1 2">DY53</strain>
    </source>
</reference>
<dbReference type="HOGENOM" id="CLU_1684179_0_0_10"/>
<organism evidence="1 2">
    <name type="scientific">Hymenobacter swuensis DY53</name>
    <dbReference type="NCBI Taxonomy" id="1227739"/>
    <lineage>
        <taxon>Bacteria</taxon>
        <taxon>Pseudomonadati</taxon>
        <taxon>Bacteroidota</taxon>
        <taxon>Cytophagia</taxon>
        <taxon>Cytophagales</taxon>
        <taxon>Hymenobacteraceae</taxon>
        <taxon>Hymenobacter</taxon>
    </lineage>
</organism>
<evidence type="ECO:0000313" key="2">
    <source>
        <dbReference type="Proteomes" id="UP000019423"/>
    </source>
</evidence>
<dbReference type="PATRIC" id="fig|1227739.3.peg.2668"/>
<protein>
    <submittedName>
        <fullName evidence="1">Uncharacterized protein</fullName>
    </submittedName>
</protein>
<name>W8F8M9_9BACT</name>
<dbReference type="KEGG" id="hsw:Hsw_2475"/>
<dbReference type="AlphaFoldDB" id="W8F8M9"/>
<proteinExistence type="predicted"/>